<protein>
    <submittedName>
        <fullName evidence="2">Alpha/beta fold hydrolase</fullName>
    </submittedName>
</protein>
<dbReference type="AlphaFoldDB" id="A0A418NVM5"/>
<dbReference type="SUPFAM" id="SSF53474">
    <property type="entry name" value="alpha/beta-Hydrolases"/>
    <property type="match status" value="1"/>
</dbReference>
<keyword evidence="2" id="KW-0378">Hydrolase</keyword>
<dbReference type="InterPro" id="IPR029058">
    <property type="entry name" value="AB_hydrolase_fold"/>
</dbReference>
<proteinExistence type="predicted"/>
<dbReference type="PRINTS" id="PR00111">
    <property type="entry name" value="ABHYDROLASE"/>
</dbReference>
<dbReference type="OrthoDB" id="9799612at2"/>
<feature type="domain" description="AB hydrolase-1" evidence="1">
    <location>
        <begin position="12"/>
        <end position="250"/>
    </location>
</feature>
<dbReference type="GO" id="GO:0016020">
    <property type="term" value="C:membrane"/>
    <property type="evidence" value="ECO:0007669"/>
    <property type="project" value="TreeGrafter"/>
</dbReference>
<evidence type="ECO:0000313" key="3">
    <source>
        <dbReference type="Proteomes" id="UP000286576"/>
    </source>
</evidence>
<dbReference type="PANTHER" id="PTHR43798">
    <property type="entry name" value="MONOACYLGLYCEROL LIPASE"/>
    <property type="match status" value="1"/>
</dbReference>
<evidence type="ECO:0000313" key="2">
    <source>
        <dbReference type="EMBL" id="RIV88059.1"/>
    </source>
</evidence>
<reference evidence="2 3" key="1">
    <citation type="submission" date="2018-08" db="EMBL/GenBank/DDBJ databases">
        <title>Erythrobacter zhengii sp.nov., a bacterium isolated from deep-sea sediment.</title>
        <authorList>
            <person name="Fang C."/>
            <person name="Wu Y.-H."/>
            <person name="Sun C."/>
            <person name="Wang H."/>
            <person name="Cheng H."/>
            <person name="Meng F.-X."/>
            <person name="Wang C.-S."/>
            <person name="Xu X.-W."/>
        </authorList>
    </citation>
    <scope>NUCLEOTIDE SEQUENCE [LARGE SCALE GENOMIC DNA]</scope>
    <source>
        <strain evidence="2 3">V18</strain>
    </source>
</reference>
<accession>A0A418NVM5</accession>
<dbReference type="PANTHER" id="PTHR43798:SF5">
    <property type="entry name" value="MONOACYLGLYCEROL LIPASE ABHD6"/>
    <property type="match status" value="1"/>
</dbReference>
<evidence type="ECO:0000259" key="1">
    <source>
        <dbReference type="Pfam" id="PF12697"/>
    </source>
</evidence>
<dbReference type="Pfam" id="PF12697">
    <property type="entry name" value="Abhydrolase_6"/>
    <property type="match status" value="1"/>
</dbReference>
<dbReference type="Proteomes" id="UP000286576">
    <property type="component" value="Unassembled WGS sequence"/>
</dbReference>
<sequence>METSTQGSGSKLLLVHGLGGSGRSWAPIIPLLTEQREVITVDLPGHGNTPARADSGTFAGLADDLQEYIQQNDLGSNDIAGFSLGGRLVLEMARRGCAGNVVALNPGGFWRGWERTYFKWTLTASHKLLSALKDQLGTLSGSAVSRTALLAQLSARPWALDGPMVEKELVTFAETSTVVPLIKDLAKGPAQKGPSSPHAGRVSIAWGEKDRLCPPRQAPRARTAFPLAAFHWIEDSGHYSLWDRPEEVADIILEGTGSD</sequence>
<organism evidence="2 3">
    <name type="scientific">Aurantiacibacter zhengii</name>
    <dbReference type="NCBI Taxonomy" id="2307003"/>
    <lineage>
        <taxon>Bacteria</taxon>
        <taxon>Pseudomonadati</taxon>
        <taxon>Pseudomonadota</taxon>
        <taxon>Alphaproteobacteria</taxon>
        <taxon>Sphingomonadales</taxon>
        <taxon>Erythrobacteraceae</taxon>
        <taxon>Aurantiacibacter</taxon>
    </lineage>
</organism>
<name>A0A418NVM5_9SPHN</name>
<gene>
    <name evidence="2" type="ORF">D2V07_05120</name>
</gene>
<dbReference type="InterPro" id="IPR000073">
    <property type="entry name" value="AB_hydrolase_1"/>
</dbReference>
<comment type="caution">
    <text evidence="2">The sequence shown here is derived from an EMBL/GenBank/DDBJ whole genome shotgun (WGS) entry which is preliminary data.</text>
</comment>
<dbReference type="GO" id="GO:0046464">
    <property type="term" value="P:acylglycerol catabolic process"/>
    <property type="evidence" value="ECO:0007669"/>
    <property type="project" value="TreeGrafter"/>
</dbReference>
<keyword evidence="3" id="KW-1185">Reference proteome</keyword>
<dbReference type="Gene3D" id="3.40.50.1820">
    <property type="entry name" value="alpha/beta hydrolase"/>
    <property type="match status" value="1"/>
</dbReference>
<dbReference type="InterPro" id="IPR050266">
    <property type="entry name" value="AB_hydrolase_sf"/>
</dbReference>
<dbReference type="EMBL" id="QXFL01000002">
    <property type="protein sequence ID" value="RIV88059.1"/>
    <property type="molecule type" value="Genomic_DNA"/>
</dbReference>
<dbReference type="GO" id="GO:0047372">
    <property type="term" value="F:monoacylglycerol lipase activity"/>
    <property type="evidence" value="ECO:0007669"/>
    <property type="project" value="TreeGrafter"/>
</dbReference>